<evidence type="ECO:0000313" key="2">
    <source>
        <dbReference type="Proteomes" id="UP000299084"/>
    </source>
</evidence>
<protein>
    <submittedName>
        <fullName evidence="1">Uncharacterized protein</fullName>
    </submittedName>
</protein>
<dbReference type="AlphaFoldDB" id="A0A5N4DGF1"/>
<accession>A0A5N4DGF1</accession>
<dbReference type="EMBL" id="JWIN03000012">
    <property type="protein sequence ID" value="KAB1270139.1"/>
    <property type="molecule type" value="Genomic_DNA"/>
</dbReference>
<dbReference type="Proteomes" id="UP000299084">
    <property type="component" value="Unassembled WGS sequence"/>
</dbReference>
<sequence>MTPSSDTLQLRVDTCGRSLLLQAFQLLNRNSSVKAHDQKEHPYEDFYLSHCAFHFHCHAVAISCYAA</sequence>
<keyword evidence="2" id="KW-1185">Reference proteome</keyword>
<name>A0A5N4DGF1_CAMDR</name>
<comment type="caution">
    <text evidence="1">The sequence shown here is derived from an EMBL/GenBank/DDBJ whole genome shotgun (WGS) entry which is preliminary data.</text>
</comment>
<organism evidence="1 2">
    <name type="scientific">Camelus dromedarius</name>
    <name type="common">Dromedary</name>
    <name type="synonym">Arabian camel</name>
    <dbReference type="NCBI Taxonomy" id="9838"/>
    <lineage>
        <taxon>Eukaryota</taxon>
        <taxon>Metazoa</taxon>
        <taxon>Chordata</taxon>
        <taxon>Craniata</taxon>
        <taxon>Vertebrata</taxon>
        <taxon>Euteleostomi</taxon>
        <taxon>Mammalia</taxon>
        <taxon>Eutheria</taxon>
        <taxon>Laurasiatheria</taxon>
        <taxon>Artiodactyla</taxon>
        <taxon>Tylopoda</taxon>
        <taxon>Camelidae</taxon>
        <taxon>Camelus</taxon>
    </lineage>
</organism>
<gene>
    <name evidence="1" type="ORF">Cadr_000016733</name>
</gene>
<reference evidence="1 2" key="1">
    <citation type="journal article" date="2019" name="Mol. Ecol. Resour.">
        <title>Improving Illumina assemblies with Hi-C and long reads: an example with the North African dromedary.</title>
        <authorList>
            <person name="Elbers J.P."/>
            <person name="Rogers M.F."/>
            <person name="Perelman P.L."/>
            <person name="Proskuryakova A.A."/>
            <person name="Serdyukova N.A."/>
            <person name="Johnson W.E."/>
            <person name="Horin P."/>
            <person name="Corander J."/>
            <person name="Murphy D."/>
            <person name="Burger P.A."/>
        </authorList>
    </citation>
    <scope>NUCLEOTIDE SEQUENCE [LARGE SCALE GENOMIC DNA]</scope>
    <source>
        <strain evidence="1">Drom800</strain>
        <tissue evidence="1">Blood</tissue>
    </source>
</reference>
<evidence type="ECO:0000313" key="1">
    <source>
        <dbReference type="EMBL" id="KAB1270139.1"/>
    </source>
</evidence>
<proteinExistence type="predicted"/>